<accession>A0A087TKJ6</accession>
<sequence>MTSRHHLPAELRWKAIGRVEAGQSQTEVAGWLNVSPSVVHRLWRQFQITDSASRRFSQRQLAATTSAGDRYLTLCARRNRTATATLLRSFLASGR</sequence>
<dbReference type="EMBL" id="KK115652">
    <property type="protein sequence ID" value="KFM65635.1"/>
    <property type="molecule type" value="Genomic_DNA"/>
</dbReference>
<evidence type="ECO:0008006" key="4">
    <source>
        <dbReference type="Google" id="ProtNLM"/>
    </source>
</evidence>
<evidence type="ECO:0000256" key="1">
    <source>
        <dbReference type="ARBA" id="ARBA00004123"/>
    </source>
</evidence>
<gene>
    <name evidence="2" type="ORF">X975_01002</name>
</gene>
<organism evidence="2 3">
    <name type="scientific">Stegodyphus mimosarum</name>
    <name type="common">African social velvet spider</name>
    <dbReference type="NCBI Taxonomy" id="407821"/>
    <lineage>
        <taxon>Eukaryota</taxon>
        <taxon>Metazoa</taxon>
        <taxon>Ecdysozoa</taxon>
        <taxon>Arthropoda</taxon>
        <taxon>Chelicerata</taxon>
        <taxon>Arachnida</taxon>
        <taxon>Araneae</taxon>
        <taxon>Araneomorphae</taxon>
        <taxon>Entelegynae</taxon>
        <taxon>Eresoidea</taxon>
        <taxon>Eresidae</taxon>
        <taxon>Stegodyphus</taxon>
    </lineage>
</organism>
<name>A0A087TKJ6_STEMI</name>
<keyword evidence="3" id="KW-1185">Reference proteome</keyword>
<comment type="subcellular location">
    <subcellularLocation>
        <location evidence="1">Nucleus</location>
    </subcellularLocation>
</comment>
<dbReference type="InterPro" id="IPR009057">
    <property type="entry name" value="Homeodomain-like_sf"/>
</dbReference>
<dbReference type="SUPFAM" id="SSF46689">
    <property type="entry name" value="Homeodomain-like"/>
    <property type="match status" value="1"/>
</dbReference>
<proteinExistence type="predicted"/>
<dbReference type="GO" id="GO:0005634">
    <property type="term" value="C:nucleus"/>
    <property type="evidence" value="ECO:0007669"/>
    <property type="project" value="UniProtKB-SubCell"/>
</dbReference>
<evidence type="ECO:0000313" key="2">
    <source>
        <dbReference type="EMBL" id="KFM65635.1"/>
    </source>
</evidence>
<feature type="non-terminal residue" evidence="2">
    <location>
        <position position="95"/>
    </location>
</feature>
<reference evidence="2 3" key="1">
    <citation type="submission" date="2013-11" db="EMBL/GenBank/DDBJ databases">
        <title>Genome sequencing of Stegodyphus mimosarum.</title>
        <authorList>
            <person name="Bechsgaard J."/>
        </authorList>
    </citation>
    <scope>NUCLEOTIDE SEQUENCE [LARGE SCALE GENOMIC DNA]</scope>
</reference>
<dbReference type="Proteomes" id="UP000054359">
    <property type="component" value="Unassembled WGS sequence"/>
</dbReference>
<evidence type="ECO:0000313" key="3">
    <source>
        <dbReference type="Proteomes" id="UP000054359"/>
    </source>
</evidence>
<protein>
    <recommendedName>
        <fullName evidence="4">Transposase IS30-like HTH domain-containing protein</fullName>
    </recommendedName>
</protein>
<dbReference type="AlphaFoldDB" id="A0A087TKJ6"/>